<dbReference type="EMBL" id="BGPR01033977">
    <property type="protein sequence ID" value="GBO08120.1"/>
    <property type="molecule type" value="Genomic_DNA"/>
</dbReference>
<keyword evidence="3" id="KW-1185">Reference proteome</keyword>
<comment type="caution">
    <text evidence="2">The sequence shown here is derived from an EMBL/GenBank/DDBJ whole genome shotgun (WGS) entry which is preliminary data.</text>
</comment>
<dbReference type="AlphaFoldDB" id="A0A4Y2U951"/>
<evidence type="ECO:0000313" key="3">
    <source>
        <dbReference type="Proteomes" id="UP000499080"/>
    </source>
</evidence>
<dbReference type="EMBL" id="BGPR01033976">
    <property type="protein sequence ID" value="GBO08119.1"/>
    <property type="molecule type" value="Genomic_DNA"/>
</dbReference>
<gene>
    <name evidence="1" type="ORF">AVEN_160713_1</name>
    <name evidence="2" type="ORF">AVEN_98645_1</name>
</gene>
<evidence type="ECO:0000313" key="2">
    <source>
        <dbReference type="EMBL" id="GBO08120.1"/>
    </source>
</evidence>
<protein>
    <submittedName>
        <fullName evidence="2">Uncharacterized protein</fullName>
    </submittedName>
</protein>
<proteinExistence type="predicted"/>
<accession>A0A4Y2U951</accession>
<name>A0A4Y2U951_ARAVE</name>
<reference evidence="2 3" key="1">
    <citation type="journal article" date="2019" name="Sci. Rep.">
        <title>Orb-weaving spider Araneus ventricosus genome elucidates the spidroin gene catalogue.</title>
        <authorList>
            <person name="Kono N."/>
            <person name="Nakamura H."/>
            <person name="Ohtoshi R."/>
            <person name="Moran D.A.P."/>
            <person name="Shinohara A."/>
            <person name="Yoshida Y."/>
            <person name="Fujiwara M."/>
            <person name="Mori M."/>
            <person name="Tomita M."/>
            <person name="Arakawa K."/>
        </authorList>
    </citation>
    <scope>NUCLEOTIDE SEQUENCE [LARGE SCALE GENOMIC DNA]</scope>
</reference>
<evidence type="ECO:0000313" key="1">
    <source>
        <dbReference type="EMBL" id="GBO08119.1"/>
    </source>
</evidence>
<organism evidence="2 3">
    <name type="scientific">Araneus ventricosus</name>
    <name type="common">Orbweaver spider</name>
    <name type="synonym">Epeira ventricosa</name>
    <dbReference type="NCBI Taxonomy" id="182803"/>
    <lineage>
        <taxon>Eukaryota</taxon>
        <taxon>Metazoa</taxon>
        <taxon>Ecdysozoa</taxon>
        <taxon>Arthropoda</taxon>
        <taxon>Chelicerata</taxon>
        <taxon>Arachnida</taxon>
        <taxon>Araneae</taxon>
        <taxon>Araneomorphae</taxon>
        <taxon>Entelegynae</taxon>
        <taxon>Araneoidea</taxon>
        <taxon>Araneidae</taxon>
        <taxon>Araneus</taxon>
    </lineage>
</organism>
<dbReference type="Proteomes" id="UP000499080">
    <property type="component" value="Unassembled WGS sequence"/>
</dbReference>
<sequence>MPRKFPTKRIGEKAHLLAAIQILNHIAKERLKHPHNRSVSKCTISSFFFLLAMGIDGGRRRFICCKKTRKKHDNDFIPENTKEKVRSGNLVASPPTMQCERVILAATRYSPTTKIEATFKRTACRSSASHPGVEEGVSGTYSH</sequence>